<dbReference type="PANTHER" id="PTHR11328">
    <property type="entry name" value="MAJOR FACILITATOR SUPERFAMILY DOMAIN-CONTAINING PROTEIN"/>
    <property type="match status" value="1"/>
</dbReference>
<dbReference type="GO" id="GO:0005886">
    <property type="term" value="C:plasma membrane"/>
    <property type="evidence" value="ECO:0007669"/>
    <property type="project" value="TreeGrafter"/>
</dbReference>
<dbReference type="Proteomes" id="UP000003793">
    <property type="component" value="Unassembled WGS sequence"/>
</dbReference>
<evidence type="ECO:0000313" key="3">
    <source>
        <dbReference type="Proteomes" id="UP000003793"/>
    </source>
</evidence>
<feature type="transmembrane region" description="Helical" evidence="1">
    <location>
        <begin position="31"/>
        <end position="51"/>
    </location>
</feature>
<organism evidence="2 3">
    <name type="scientific">Coprococcus comes ATCC 27758</name>
    <dbReference type="NCBI Taxonomy" id="470146"/>
    <lineage>
        <taxon>Bacteria</taxon>
        <taxon>Bacillati</taxon>
        <taxon>Bacillota</taxon>
        <taxon>Clostridia</taxon>
        <taxon>Lachnospirales</taxon>
        <taxon>Lachnospiraceae</taxon>
        <taxon>Coprococcus</taxon>
    </lineage>
</organism>
<keyword evidence="1" id="KW-0472">Membrane</keyword>
<dbReference type="Pfam" id="PF13347">
    <property type="entry name" value="MFS_2"/>
    <property type="match status" value="1"/>
</dbReference>
<dbReference type="HOGENOM" id="CLU_089288_0_0_9"/>
<name>C0BEW8_9FIRM</name>
<protein>
    <submittedName>
        <fullName evidence="2">Uncharacterized protein</fullName>
    </submittedName>
</protein>
<keyword evidence="1" id="KW-0812">Transmembrane</keyword>
<dbReference type="GO" id="GO:0015293">
    <property type="term" value="F:symporter activity"/>
    <property type="evidence" value="ECO:0007669"/>
    <property type="project" value="InterPro"/>
</dbReference>
<reference evidence="2 3" key="2">
    <citation type="submission" date="2009-03" db="EMBL/GenBank/DDBJ databases">
        <title>Draft genome sequence of Coprococcus comes (ATCC 27758).</title>
        <authorList>
            <person name="Sudarsanam P."/>
            <person name="Ley R."/>
            <person name="Guruge J."/>
            <person name="Turnbaugh P.J."/>
            <person name="Mahowald M."/>
            <person name="Liep D."/>
            <person name="Gordon J."/>
        </authorList>
    </citation>
    <scope>NUCLEOTIDE SEQUENCE [LARGE SCALE GENOMIC DNA]</scope>
    <source>
        <strain evidence="2 3">ATCC 27758</strain>
    </source>
</reference>
<dbReference type="Gene3D" id="1.20.1250.20">
    <property type="entry name" value="MFS general substrate transporter like domains"/>
    <property type="match status" value="1"/>
</dbReference>
<dbReference type="InterPro" id="IPR039672">
    <property type="entry name" value="MFS_2"/>
</dbReference>
<feature type="transmembrane region" description="Helical" evidence="1">
    <location>
        <begin position="145"/>
        <end position="164"/>
    </location>
</feature>
<proteinExistence type="predicted"/>
<evidence type="ECO:0000313" key="2">
    <source>
        <dbReference type="EMBL" id="EEG87813.1"/>
    </source>
</evidence>
<dbReference type="GO" id="GO:0008643">
    <property type="term" value="P:carbohydrate transport"/>
    <property type="evidence" value="ECO:0007669"/>
    <property type="project" value="InterPro"/>
</dbReference>
<reference evidence="2 3" key="1">
    <citation type="submission" date="2009-02" db="EMBL/GenBank/DDBJ databases">
        <authorList>
            <person name="Fulton L."/>
            <person name="Clifton S."/>
            <person name="Fulton B."/>
            <person name="Xu J."/>
            <person name="Minx P."/>
            <person name="Pepin K.H."/>
            <person name="Johnson M."/>
            <person name="Bhonagiri V."/>
            <person name="Nash W.E."/>
            <person name="Mardis E.R."/>
            <person name="Wilson R.K."/>
        </authorList>
    </citation>
    <scope>NUCLEOTIDE SEQUENCE [LARGE SCALE GENOMIC DNA]</scope>
    <source>
        <strain evidence="2 3">ATCC 27758</strain>
    </source>
</reference>
<keyword evidence="1" id="KW-1133">Transmembrane helix</keyword>
<dbReference type="AlphaFoldDB" id="C0BEW8"/>
<gene>
    <name evidence="2" type="ORF">COPCOM_03730</name>
</gene>
<feature type="transmembrane region" description="Helical" evidence="1">
    <location>
        <begin position="57"/>
        <end position="80"/>
    </location>
</feature>
<accession>C0BEW8</accession>
<dbReference type="PANTHER" id="PTHR11328:SF24">
    <property type="entry name" value="MAJOR FACILITATOR SUPERFAMILY (MFS) PROFILE DOMAIN-CONTAINING PROTEIN"/>
    <property type="match status" value="1"/>
</dbReference>
<sequence length="188" mass="20553">MINSTMTLFNYIPTILTIMLIPIFAKKFGKIKALFVGFLFYGAGLILEIAGPVNLPMIYGGLVLQGIGHAALYSCLFAIVGDVVDYSEWKDGIREEGLTYSVTSFGQKIGTGLGTAALGWILAAGNYNGTAAVQPDSAIFAIKSLFLYLPLAITVVVLIIWYLFMGIDKVYPTVRKELDERRKNAKQN</sequence>
<dbReference type="EMBL" id="ABVR01000046">
    <property type="protein sequence ID" value="EEG87813.1"/>
    <property type="molecule type" value="Genomic_DNA"/>
</dbReference>
<dbReference type="SUPFAM" id="SSF103473">
    <property type="entry name" value="MFS general substrate transporter"/>
    <property type="match status" value="1"/>
</dbReference>
<dbReference type="InterPro" id="IPR036259">
    <property type="entry name" value="MFS_trans_sf"/>
</dbReference>
<feature type="transmembrane region" description="Helical" evidence="1">
    <location>
        <begin position="6"/>
        <end position="24"/>
    </location>
</feature>
<comment type="caution">
    <text evidence="2">The sequence shown here is derived from an EMBL/GenBank/DDBJ whole genome shotgun (WGS) entry which is preliminary data.</text>
</comment>
<evidence type="ECO:0000256" key="1">
    <source>
        <dbReference type="SAM" id="Phobius"/>
    </source>
</evidence>